<dbReference type="InterPro" id="IPR044005">
    <property type="entry name" value="DZR_2"/>
</dbReference>
<name>A0A7C4LZP2_UNCC3</name>
<dbReference type="CDD" id="cd06223">
    <property type="entry name" value="PRTases_typeI"/>
    <property type="match status" value="1"/>
</dbReference>
<dbReference type="Pfam" id="PF18912">
    <property type="entry name" value="DZR_2"/>
    <property type="match status" value="1"/>
</dbReference>
<accession>A0A7C4LZP2</accession>
<feature type="domain" description="Phosphoribosyltransferase" evidence="2">
    <location>
        <begin position="151"/>
        <end position="244"/>
    </location>
</feature>
<dbReference type="EMBL" id="DSYQ01000005">
    <property type="protein sequence ID" value="HGT70897.1"/>
    <property type="molecule type" value="Genomic_DNA"/>
</dbReference>
<evidence type="ECO:0000259" key="3">
    <source>
        <dbReference type="Pfam" id="PF18912"/>
    </source>
</evidence>
<dbReference type="PANTHER" id="PTHR47505:SF1">
    <property type="entry name" value="DNA UTILIZATION PROTEIN YHGH"/>
    <property type="match status" value="1"/>
</dbReference>
<dbReference type="InterPro" id="IPR000836">
    <property type="entry name" value="PRTase_dom"/>
</dbReference>
<gene>
    <name evidence="4" type="ORF">ENT43_01415</name>
</gene>
<dbReference type="InterPro" id="IPR029057">
    <property type="entry name" value="PRTase-like"/>
</dbReference>
<dbReference type="Gene3D" id="3.40.50.2020">
    <property type="match status" value="1"/>
</dbReference>
<dbReference type="PANTHER" id="PTHR47505">
    <property type="entry name" value="DNA UTILIZATION PROTEIN YHGH"/>
    <property type="match status" value="1"/>
</dbReference>
<dbReference type="Pfam" id="PF00156">
    <property type="entry name" value="Pribosyltran"/>
    <property type="match status" value="1"/>
</dbReference>
<comment type="similarity">
    <text evidence="1">Belongs to the ComF/GntX family.</text>
</comment>
<dbReference type="AlphaFoldDB" id="A0A7C4LZP2"/>
<evidence type="ECO:0000313" key="4">
    <source>
        <dbReference type="EMBL" id="HGT70897.1"/>
    </source>
</evidence>
<organism evidence="4">
    <name type="scientific">candidate division CPR3 bacterium</name>
    <dbReference type="NCBI Taxonomy" id="2268181"/>
    <lineage>
        <taxon>Bacteria</taxon>
        <taxon>Bacteria division CPR3</taxon>
    </lineage>
</organism>
<dbReference type="SUPFAM" id="SSF53271">
    <property type="entry name" value="PRTase-like"/>
    <property type="match status" value="1"/>
</dbReference>
<sequence length="247" mass="28100">MLKKVYSLLKNGVFDLLFPRFCTGCGVEGSWICSECLKKIDIIKNPFCPECRRLTHIGEFCDACKNEFFLDGILICANFGDGVLKEAIHQFKYEFISDTGDILGKIMAGKIISVLSSKYHVLWGDGLEFDFIIPVPLHEKRKRWRGFNQAELLAKKISDSLKIKTKYNVLVRKINTVPQMELDREERLKNLRDVFNVETNDYSSLRNKNILLVDDVTTTGATLEECAKLLKNNGAKNVWGIVLAKGK</sequence>
<proteinExistence type="inferred from homology"/>
<evidence type="ECO:0000256" key="1">
    <source>
        <dbReference type="ARBA" id="ARBA00008007"/>
    </source>
</evidence>
<protein>
    <submittedName>
        <fullName evidence="4">ComF family protein</fullName>
    </submittedName>
</protein>
<evidence type="ECO:0000259" key="2">
    <source>
        <dbReference type="Pfam" id="PF00156"/>
    </source>
</evidence>
<dbReference type="InterPro" id="IPR051910">
    <property type="entry name" value="ComF/GntX_DNA_util-trans"/>
</dbReference>
<reference evidence="4" key="1">
    <citation type="journal article" date="2020" name="mSystems">
        <title>Genome- and Community-Level Interaction Insights into Carbon Utilization and Element Cycling Functions of Hydrothermarchaeota in Hydrothermal Sediment.</title>
        <authorList>
            <person name="Zhou Z."/>
            <person name="Liu Y."/>
            <person name="Xu W."/>
            <person name="Pan J."/>
            <person name="Luo Z.H."/>
            <person name="Li M."/>
        </authorList>
    </citation>
    <scope>NUCLEOTIDE SEQUENCE [LARGE SCALE GENOMIC DNA]</scope>
    <source>
        <strain evidence="4">SpSt-579</strain>
    </source>
</reference>
<feature type="domain" description="Double zinc ribbon" evidence="3">
    <location>
        <begin position="14"/>
        <end position="65"/>
    </location>
</feature>
<comment type="caution">
    <text evidence="4">The sequence shown here is derived from an EMBL/GenBank/DDBJ whole genome shotgun (WGS) entry which is preliminary data.</text>
</comment>